<keyword evidence="3" id="KW-1185">Reference proteome</keyword>
<dbReference type="PANTHER" id="PTHR33990">
    <property type="entry name" value="PROTEIN YJDN-RELATED"/>
    <property type="match status" value="1"/>
</dbReference>
<dbReference type="InterPro" id="IPR028973">
    <property type="entry name" value="PhnB-like"/>
</dbReference>
<dbReference type="HOGENOM" id="CLU_046006_17_2_11"/>
<feature type="domain" description="Glyoxalase/fosfomycin resistance/dioxygenase" evidence="1">
    <location>
        <begin position="15"/>
        <end position="131"/>
    </location>
</feature>
<reference evidence="2" key="1">
    <citation type="submission" date="2010-08" db="EMBL/GenBank/DDBJ databases">
        <authorList>
            <person name="Muzny D."/>
            <person name="Qin X."/>
            <person name="Buhay C."/>
            <person name="Dugan-Rocha S."/>
            <person name="Ding Y."/>
            <person name="Chen G."/>
            <person name="Hawes A."/>
            <person name="Holder M."/>
            <person name="Jhangiani S."/>
            <person name="Johnson A."/>
            <person name="Khan Z."/>
            <person name="Li Z."/>
            <person name="Liu W."/>
            <person name="Liu X."/>
            <person name="Perez L."/>
            <person name="Shen H."/>
            <person name="Wang Q."/>
            <person name="Watt J."/>
            <person name="Xi L."/>
            <person name="Xin Y."/>
            <person name="Zhou J."/>
            <person name="Deng J."/>
            <person name="Jiang H."/>
            <person name="Liu Y."/>
            <person name="Qu J."/>
            <person name="Song X.-Z."/>
            <person name="Zhang L."/>
            <person name="Villasana D."/>
            <person name="Johnson A."/>
            <person name="Liu J."/>
            <person name="Liyanage D."/>
            <person name="Lorensuhewa L."/>
            <person name="Robinson T."/>
            <person name="Song A."/>
            <person name="Song B.-B."/>
            <person name="Dinh H."/>
            <person name="Thornton R."/>
            <person name="Coyle M."/>
            <person name="Francisco L."/>
            <person name="Jackson L."/>
            <person name="Javaid M."/>
            <person name="Korchina V."/>
            <person name="Kovar C."/>
            <person name="Mata R."/>
            <person name="Mathew T."/>
            <person name="Ngo R."/>
            <person name="Nguyen L."/>
            <person name="Nguyen N."/>
            <person name="Okwuonu G."/>
            <person name="Ongeri F."/>
            <person name="Pham C."/>
            <person name="Simmons D."/>
            <person name="Wilczek-Boney K."/>
            <person name="Hale W."/>
            <person name="Jakkamsetti A."/>
            <person name="Pham P."/>
            <person name="Ruth R."/>
            <person name="San Lucas F."/>
            <person name="Warren J."/>
            <person name="Zhang J."/>
            <person name="Zhao Z."/>
            <person name="Zhou C."/>
            <person name="Zhu D."/>
            <person name="Lee S."/>
            <person name="Bess C."/>
            <person name="Blankenburg K."/>
            <person name="Forbes L."/>
            <person name="Fu Q."/>
            <person name="Gubbala S."/>
            <person name="Hirani K."/>
            <person name="Jayaseelan J.C."/>
            <person name="Lara F."/>
            <person name="Munidasa M."/>
            <person name="Palculict T."/>
            <person name="Patil S."/>
            <person name="Pu L.-L."/>
            <person name="Saada N."/>
            <person name="Tang L."/>
            <person name="Weissenberger G."/>
            <person name="Zhu Y."/>
            <person name="Hemphill L."/>
            <person name="Shang Y."/>
            <person name="Youmans B."/>
            <person name="Ayvaz T."/>
            <person name="Ross M."/>
            <person name="Santibanez J."/>
            <person name="Aqrawi P."/>
            <person name="Gross S."/>
            <person name="Joshi V."/>
            <person name="Fowler G."/>
            <person name="Nazareth L."/>
            <person name="Reid J."/>
            <person name="Worley K."/>
            <person name="Petrosino J."/>
            <person name="Highlander S."/>
            <person name="Gibbs R."/>
        </authorList>
    </citation>
    <scope>NUCLEOTIDE SEQUENCE [LARGE SCALE GENOMIC DNA]</scope>
    <source>
        <strain evidence="2">DSM 15272</strain>
    </source>
</reference>
<dbReference type="EMBL" id="ACLF03000003">
    <property type="protein sequence ID" value="EFQ84278.1"/>
    <property type="molecule type" value="Genomic_DNA"/>
</dbReference>
<gene>
    <name evidence="2" type="ORF">HMPREF0063_10994</name>
</gene>
<dbReference type="Gene3D" id="3.10.180.10">
    <property type="entry name" value="2,3-Dihydroxybiphenyl 1,2-Dioxygenase, domain 1"/>
    <property type="match status" value="1"/>
</dbReference>
<dbReference type="PANTHER" id="PTHR33990:SF1">
    <property type="entry name" value="PROTEIN YJDN"/>
    <property type="match status" value="1"/>
</dbReference>
<organism evidence="2 3">
    <name type="scientific">Aeromicrobium marinum DSM 15272</name>
    <dbReference type="NCBI Taxonomy" id="585531"/>
    <lineage>
        <taxon>Bacteria</taxon>
        <taxon>Bacillati</taxon>
        <taxon>Actinomycetota</taxon>
        <taxon>Actinomycetes</taxon>
        <taxon>Propionibacteriales</taxon>
        <taxon>Nocardioidaceae</taxon>
        <taxon>Aeromicrobium</taxon>
    </lineage>
</organism>
<dbReference type="RefSeq" id="WP_007078016.1">
    <property type="nucleotide sequence ID" value="NZ_CM001024.1"/>
</dbReference>
<dbReference type="OrthoDB" id="9795306at2"/>
<dbReference type="SUPFAM" id="SSF54593">
    <property type="entry name" value="Glyoxalase/Bleomycin resistance protein/Dihydroxybiphenyl dioxygenase"/>
    <property type="match status" value="1"/>
</dbReference>
<dbReference type="STRING" id="585531.HMPREF0063_10994"/>
<dbReference type="InterPro" id="IPR029068">
    <property type="entry name" value="Glyas_Bleomycin-R_OHBP_Dase"/>
</dbReference>
<comment type="caution">
    <text evidence="2">The sequence shown here is derived from an EMBL/GenBank/DDBJ whole genome shotgun (WGS) entry which is preliminary data.</text>
</comment>
<dbReference type="Pfam" id="PF00903">
    <property type="entry name" value="Glyoxalase"/>
    <property type="match status" value="1"/>
</dbReference>
<evidence type="ECO:0000313" key="3">
    <source>
        <dbReference type="Proteomes" id="UP000003111"/>
    </source>
</evidence>
<protein>
    <submittedName>
        <fullName evidence="2">Glyoxalase family protein</fullName>
    </submittedName>
</protein>
<dbReference type="InterPro" id="IPR004360">
    <property type="entry name" value="Glyas_Fos-R_dOase_dom"/>
</dbReference>
<evidence type="ECO:0000259" key="1">
    <source>
        <dbReference type="Pfam" id="PF00903"/>
    </source>
</evidence>
<accession>E2S908</accession>
<evidence type="ECO:0000313" key="2">
    <source>
        <dbReference type="EMBL" id="EFQ84278.1"/>
    </source>
</evidence>
<name>E2S908_9ACTN</name>
<dbReference type="CDD" id="cd06588">
    <property type="entry name" value="PhnB_like"/>
    <property type="match status" value="1"/>
</dbReference>
<dbReference type="eggNOG" id="COG2764">
    <property type="taxonomic scope" value="Bacteria"/>
</dbReference>
<dbReference type="Proteomes" id="UP000003111">
    <property type="component" value="Unassembled WGS sequence"/>
</dbReference>
<sequence>MSMNLNPYLHLHDTAREALEFYRDALGGSLELLTFGDSGMSDDPAIADRIMHGQLTTDAGLVLMASDTPPGMPDPTAGTTVSVCLSTTDPANDLSGTFAALAEGGEVKEPFHVAPWGDPFGILDDKFGITWLVNGAAAQE</sequence>
<dbReference type="AlphaFoldDB" id="E2S908"/>
<proteinExistence type="predicted"/>